<organism evidence="2 3">
    <name type="scientific">Galerina marginata (strain CBS 339.88)</name>
    <dbReference type="NCBI Taxonomy" id="685588"/>
    <lineage>
        <taxon>Eukaryota</taxon>
        <taxon>Fungi</taxon>
        <taxon>Dikarya</taxon>
        <taxon>Basidiomycota</taxon>
        <taxon>Agaricomycotina</taxon>
        <taxon>Agaricomycetes</taxon>
        <taxon>Agaricomycetidae</taxon>
        <taxon>Agaricales</taxon>
        <taxon>Agaricineae</taxon>
        <taxon>Strophariaceae</taxon>
        <taxon>Galerina</taxon>
    </lineage>
</organism>
<evidence type="ECO:0000256" key="1">
    <source>
        <dbReference type="SAM" id="MobiDB-lite"/>
    </source>
</evidence>
<feature type="compositionally biased region" description="Low complexity" evidence="1">
    <location>
        <begin position="187"/>
        <end position="201"/>
    </location>
</feature>
<evidence type="ECO:0000313" key="2">
    <source>
        <dbReference type="EMBL" id="KDR83977.1"/>
    </source>
</evidence>
<keyword evidence="3" id="KW-1185">Reference proteome</keyword>
<accession>A0A067TNV8</accession>
<dbReference type="AlphaFoldDB" id="A0A067TNV8"/>
<feature type="region of interest" description="Disordered" evidence="1">
    <location>
        <begin position="165"/>
        <end position="202"/>
    </location>
</feature>
<sequence length="261" mass="29079">MSIIFRLVYAENIWFRIKRRSAFAAHLKRHHIDTVSLDIDIFAPPLLPAAIPEPRRRSFSEIISCDVKPATSKETEMPFKFSDADRDYIYSRRSVHGHPSDTALYGNPYSKFAETYHTLYPSTVPPSVATTFSHLALSSNPFEYSSEEATRWEDLVDKLYVLDSSSPQAPEAPQTDINMYNTPPSSPAGESSASESSSTGELHTVNISQGALTFDHFAFPPPTPSRGFFGQTSKHCHIPQKNLADLPFLTGLSPEATYTFA</sequence>
<dbReference type="Proteomes" id="UP000027222">
    <property type="component" value="Unassembled WGS sequence"/>
</dbReference>
<evidence type="ECO:0000313" key="3">
    <source>
        <dbReference type="Proteomes" id="UP000027222"/>
    </source>
</evidence>
<name>A0A067TNV8_GALM3</name>
<proteinExistence type="predicted"/>
<gene>
    <name evidence="2" type="ORF">GALMADRAFT_688835</name>
</gene>
<dbReference type="EMBL" id="KL142368">
    <property type="protein sequence ID" value="KDR83977.1"/>
    <property type="molecule type" value="Genomic_DNA"/>
</dbReference>
<protein>
    <submittedName>
        <fullName evidence="2">Uncharacterized protein</fullName>
    </submittedName>
</protein>
<dbReference type="HOGENOM" id="CLU_1065764_0_0_1"/>
<reference evidence="3" key="1">
    <citation type="journal article" date="2014" name="Proc. Natl. Acad. Sci. U.S.A.">
        <title>Extensive sampling of basidiomycete genomes demonstrates inadequacy of the white-rot/brown-rot paradigm for wood decay fungi.</title>
        <authorList>
            <person name="Riley R."/>
            <person name="Salamov A.A."/>
            <person name="Brown D.W."/>
            <person name="Nagy L.G."/>
            <person name="Floudas D."/>
            <person name="Held B.W."/>
            <person name="Levasseur A."/>
            <person name="Lombard V."/>
            <person name="Morin E."/>
            <person name="Otillar R."/>
            <person name="Lindquist E.A."/>
            <person name="Sun H."/>
            <person name="LaButti K.M."/>
            <person name="Schmutz J."/>
            <person name="Jabbour D."/>
            <person name="Luo H."/>
            <person name="Baker S.E."/>
            <person name="Pisabarro A.G."/>
            <person name="Walton J.D."/>
            <person name="Blanchette R.A."/>
            <person name="Henrissat B."/>
            <person name="Martin F."/>
            <person name="Cullen D."/>
            <person name="Hibbett D.S."/>
            <person name="Grigoriev I.V."/>
        </authorList>
    </citation>
    <scope>NUCLEOTIDE SEQUENCE [LARGE SCALE GENOMIC DNA]</scope>
    <source>
        <strain evidence="3">CBS 339.88</strain>
    </source>
</reference>